<dbReference type="EMBL" id="JAAXKZ010000049">
    <property type="protein sequence ID" value="NMH92826.1"/>
    <property type="molecule type" value="Genomic_DNA"/>
</dbReference>
<dbReference type="SUPFAM" id="SSF48179">
    <property type="entry name" value="6-phosphogluconate dehydrogenase C-terminal domain-like"/>
    <property type="match status" value="1"/>
</dbReference>
<dbReference type="InterPro" id="IPR022694">
    <property type="entry name" value="3-OHacyl-CoA_DH"/>
</dbReference>
<dbReference type="Gene3D" id="3.40.50.720">
    <property type="entry name" value="NAD(P)-binding Rossmann-like Domain"/>
    <property type="match status" value="1"/>
</dbReference>
<evidence type="ECO:0000313" key="7">
    <source>
        <dbReference type="EMBL" id="NMH92826.1"/>
    </source>
</evidence>
<keyword evidence="8" id="KW-1185">Reference proteome</keyword>
<dbReference type="Pfam" id="PF00725">
    <property type="entry name" value="3HCDH"/>
    <property type="match status" value="1"/>
</dbReference>
<comment type="pathway">
    <text evidence="1">Lipid metabolism; butanoate metabolism.</text>
</comment>
<protein>
    <submittedName>
        <fullName evidence="7">3-hydroxyacyl-CoA dehydrogenase family protein</fullName>
    </submittedName>
</protein>
<feature type="domain" description="3-hydroxyacyl-CoA dehydrogenase NAD binding" evidence="6">
    <location>
        <begin position="14"/>
        <end position="190"/>
    </location>
</feature>
<evidence type="ECO:0000256" key="1">
    <source>
        <dbReference type="ARBA" id="ARBA00005086"/>
    </source>
</evidence>
<accession>A0A848DJX1</accession>
<dbReference type="InterPro" id="IPR006108">
    <property type="entry name" value="3HC_DH_C"/>
</dbReference>
<feature type="site" description="Important for catalytic activity" evidence="4">
    <location>
        <position position="147"/>
    </location>
</feature>
<evidence type="ECO:0000313" key="8">
    <source>
        <dbReference type="Proteomes" id="UP000586918"/>
    </source>
</evidence>
<evidence type="ECO:0000256" key="2">
    <source>
        <dbReference type="ARBA" id="ARBA00009463"/>
    </source>
</evidence>
<dbReference type="SUPFAM" id="SSF51735">
    <property type="entry name" value="NAD(P)-binding Rossmann-fold domains"/>
    <property type="match status" value="1"/>
</dbReference>
<dbReference type="InterPro" id="IPR006176">
    <property type="entry name" value="3-OHacyl-CoA_DH_NAD-bd"/>
</dbReference>
<comment type="similarity">
    <text evidence="2">Belongs to the 3-hydroxyacyl-CoA dehydrogenase family.</text>
</comment>
<dbReference type="RefSeq" id="WP_169413532.1">
    <property type="nucleotide sequence ID" value="NZ_JAAXKZ010000049.1"/>
</dbReference>
<dbReference type="PRINTS" id="PR00077">
    <property type="entry name" value="GPDHDRGNASE"/>
</dbReference>
<dbReference type="GO" id="GO:0016616">
    <property type="term" value="F:oxidoreductase activity, acting on the CH-OH group of donors, NAD or NADP as acceptor"/>
    <property type="evidence" value="ECO:0007669"/>
    <property type="project" value="InterPro"/>
</dbReference>
<dbReference type="GO" id="GO:0006631">
    <property type="term" value="P:fatty acid metabolic process"/>
    <property type="evidence" value="ECO:0007669"/>
    <property type="project" value="InterPro"/>
</dbReference>
<evidence type="ECO:0000259" key="6">
    <source>
        <dbReference type="Pfam" id="PF02737"/>
    </source>
</evidence>
<dbReference type="InterPro" id="IPR036291">
    <property type="entry name" value="NAD(P)-bd_dom_sf"/>
</dbReference>
<feature type="domain" description="3-hydroxyacyl-CoA dehydrogenase C-terminal" evidence="5">
    <location>
        <begin position="193"/>
        <end position="288"/>
    </location>
</feature>
<evidence type="ECO:0000256" key="4">
    <source>
        <dbReference type="PIRSR" id="PIRSR000105-1"/>
    </source>
</evidence>
<dbReference type="Proteomes" id="UP000586918">
    <property type="component" value="Unassembled WGS sequence"/>
</dbReference>
<dbReference type="PIRSF" id="PIRSF000105">
    <property type="entry name" value="HCDH"/>
    <property type="match status" value="1"/>
</dbReference>
<name>A0A848DJX1_9PSEU</name>
<dbReference type="Gene3D" id="1.10.1040.10">
    <property type="entry name" value="N-(1-d-carboxylethyl)-l-norvaline Dehydrogenase, domain 2"/>
    <property type="match status" value="1"/>
</dbReference>
<dbReference type="PANTHER" id="PTHR48075:SF5">
    <property type="entry name" value="3-HYDROXYBUTYRYL-COA DEHYDROGENASE"/>
    <property type="match status" value="1"/>
</dbReference>
<dbReference type="InterPro" id="IPR008927">
    <property type="entry name" value="6-PGluconate_DH-like_C_sf"/>
</dbReference>
<reference evidence="7 8" key="1">
    <citation type="submission" date="2020-04" db="EMBL/GenBank/DDBJ databases">
        <authorList>
            <person name="Klaysubun C."/>
            <person name="Duangmal K."/>
            <person name="Lipun K."/>
        </authorList>
    </citation>
    <scope>NUCLEOTIDE SEQUENCE [LARGE SCALE GENOMIC DNA]</scope>
    <source>
        <strain evidence="7 8">DSM 45300</strain>
    </source>
</reference>
<organism evidence="7 8">
    <name type="scientific">Pseudonocardia bannensis</name>
    <dbReference type="NCBI Taxonomy" id="630973"/>
    <lineage>
        <taxon>Bacteria</taxon>
        <taxon>Bacillati</taxon>
        <taxon>Actinomycetota</taxon>
        <taxon>Actinomycetes</taxon>
        <taxon>Pseudonocardiales</taxon>
        <taxon>Pseudonocardiaceae</taxon>
        <taxon>Pseudonocardia</taxon>
    </lineage>
</organism>
<sequence length="292" mass="30681">MSEPVAAQRAGGRIGVVGAGTMGTGIAYVFAAAGAEVTVVEPDGERARAALRTAATQAARAAERGRLDAAVAQGVPDRLTVVADVAELPEGLDLIVESVPERMELKRAVLAAAERRSPRLLASNTSGLPISELGADLDRPADFLGLHFFNPVWSMPLIEIVHSPATAPEQIDAARAAAELVGKETIVVRDAPGFATSRLGIALGLEAIRMLADGVAAAADIDRAMELGYRHPMGPLRLTDLVGLDVRLDVARNLAKTYGDRFDPPQLLVDKVAAGELGRKTGRGFYDWPAPD</sequence>
<proteinExistence type="inferred from homology"/>
<dbReference type="PANTHER" id="PTHR48075">
    <property type="entry name" value="3-HYDROXYACYL-COA DEHYDROGENASE FAMILY PROTEIN"/>
    <property type="match status" value="1"/>
</dbReference>
<gene>
    <name evidence="7" type="ORF">HF519_14835</name>
</gene>
<dbReference type="AlphaFoldDB" id="A0A848DJX1"/>
<dbReference type="Pfam" id="PF02737">
    <property type="entry name" value="3HCDH_N"/>
    <property type="match status" value="1"/>
</dbReference>
<keyword evidence="3" id="KW-0560">Oxidoreductase</keyword>
<evidence type="ECO:0000259" key="5">
    <source>
        <dbReference type="Pfam" id="PF00725"/>
    </source>
</evidence>
<comment type="caution">
    <text evidence="7">The sequence shown here is derived from an EMBL/GenBank/DDBJ whole genome shotgun (WGS) entry which is preliminary data.</text>
</comment>
<dbReference type="InterPro" id="IPR013328">
    <property type="entry name" value="6PGD_dom2"/>
</dbReference>
<dbReference type="GO" id="GO:0070403">
    <property type="term" value="F:NAD+ binding"/>
    <property type="evidence" value="ECO:0007669"/>
    <property type="project" value="InterPro"/>
</dbReference>
<evidence type="ECO:0000256" key="3">
    <source>
        <dbReference type="ARBA" id="ARBA00023002"/>
    </source>
</evidence>
<dbReference type="GO" id="GO:0006072">
    <property type="term" value="P:glycerol-3-phosphate metabolic process"/>
    <property type="evidence" value="ECO:0007669"/>
    <property type="project" value="InterPro"/>
</dbReference>
<dbReference type="InterPro" id="IPR006168">
    <property type="entry name" value="G3P_DH_NAD-dep"/>
</dbReference>